<reference evidence="3 4" key="1">
    <citation type="journal article" date="2014" name="Nat. Commun.">
        <title>Klebsormidium flaccidum genome reveals primary factors for plant terrestrial adaptation.</title>
        <authorList>
            <person name="Hori K."/>
            <person name="Maruyama F."/>
            <person name="Fujisawa T."/>
            <person name="Togashi T."/>
            <person name="Yamamoto N."/>
            <person name="Seo M."/>
            <person name="Sato S."/>
            <person name="Yamada T."/>
            <person name="Mori H."/>
            <person name="Tajima N."/>
            <person name="Moriyama T."/>
            <person name="Ikeuchi M."/>
            <person name="Watanabe M."/>
            <person name="Wada H."/>
            <person name="Kobayashi K."/>
            <person name="Saito M."/>
            <person name="Masuda T."/>
            <person name="Sasaki-Sekimoto Y."/>
            <person name="Mashiguchi K."/>
            <person name="Awai K."/>
            <person name="Shimojima M."/>
            <person name="Masuda S."/>
            <person name="Iwai M."/>
            <person name="Nobusawa T."/>
            <person name="Narise T."/>
            <person name="Kondo S."/>
            <person name="Saito H."/>
            <person name="Sato R."/>
            <person name="Murakawa M."/>
            <person name="Ihara Y."/>
            <person name="Oshima-Yamada Y."/>
            <person name="Ohtaka K."/>
            <person name="Satoh M."/>
            <person name="Sonobe K."/>
            <person name="Ishii M."/>
            <person name="Ohtani R."/>
            <person name="Kanamori-Sato M."/>
            <person name="Honoki R."/>
            <person name="Miyazaki D."/>
            <person name="Mochizuki H."/>
            <person name="Umetsu J."/>
            <person name="Higashi K."/>
            <person name="Shibata D."/>
            <person name="Kamiya Y."/>
            <person name="Sato N."/>
            <person name="Nakamura Y."/>
            <person name="Tabata S."/>
            <person name="Ida S."/>
            <person name="Kurokawa K."/>
            <person name="Ohta H."/>
        </authorList>
    </citation>
    <scope>NUCLEOTIDE SEQUENCE [LARGE SCALE GENOMIC DNA]</scope>
    <source>
        <strain evidence="3 4">NIES-2285</strain>
    </source>
</reference>
<dbReference type="EMBL" id="DF237787">
    <property type="protein sequence ID" value="GAQ91709.1"/>
    <property type="molecule type" value="Genomic_DNA"/>
</dbReference>
<evidence type="ECO:0000256" key="2">
    <source>
        <dbReference type="SAM" id="Phobius"/>
    </source>
</evidence>
<keyword evidence="2" id="KW-1133">Transmembrane helix</keyword>
<dbReference type="OrthoDB" id="514993at2759"/>
<keyword evidence="2" id="KW-0472">Membrane</keyword>
<gene>
    <name evidence="3" type="ORF">KFL_008380010</name>
</gene>
<feature type="compositionally biased region" description="Acidic residues" evidence="1">
    <location>
        <begin position="115"/>
        <end position="131"/>
    </location>
</feature>
<proteinExistence type="predicted"/>
<dbReference type="AlphaFoldDB" id="A0A1Y1IQH1"/>
<dbReference type="Proteomes" id="UP000054558">
    <property type="component" value="Unassembled WGS sequence"/>
</dbReference>
<dbReference type="SUPFAM" id="SSF55811">
    <property type="entry name" value="Nudix"/>
    <property type="match status" value="1"/>
</dbReference>
<evidence type="ECO:0000313" key="4">
    <source>
        <dbReference type="Proteomes" id="UP000054558"/>
    </source>
</evidence>
<keyword evidence="2" id="KW-0812">Transmembrane</keyword>
<keyword evidence="4" id="KW-1185">Reference proteome</keyword>
<feature type="transmembrane region" description="Helical" evidence="2">
    <location>
        <begin position="79"/>
        <end position="97"/>
    </location>
</feature>
<organism evidence="3 4">
    <name type="scientific">Klebsormidium nitens</name>
    <name type="common">Green alga</name>
    <name type="synonym">Ulothrix nitens</name>
    <dbReference type="NCBI Taxonomy" id="105231"/>
    <lineage>
        <taxon>Eukaryota</taxon>
        <taxon>Viridiplantae</taxon>
        <taxon>Streptophyta</taxon>
        <taxon>Klebsormidiophyceae</taxon>
        <taxon>Klebsormidiales</taxon>
        <taxon>Klebsormidiaceae</taxon>
        <taxon>Klebsormidium</taxon>
    </lineage>
</organism>
<protein>
    <submittedName>
        <fullName evidence="3">Ribonuclease III</fullName>
    </submittedName>
</protein>
<accession>A0A1Y1IQH1</accession>
<sequence length="146" mass="16955">MIYSAGCLPFTVKNNQIYFLLGKDRTDGRESDFGGRSEDVDKGDPKRTAIREFYEETIGMILDMEEVEARLKDPGKMELLDPVTLFAMACLIFIAWMKYKDRLFRAEHDLYDTDDEADTYSEAAKDDDGDEDKISELERVLRRMTR</sequence>
<dbReference type="InterPro" id="IPR015797">
    <property type="entry name" value="NUDIX_hydrolase-like_dom_sf"/>
</dbReference>
<feature type="region of interest" description="Disordered" evidence="1">
    <location>
        <begin position="115"/>
        <end position="134"/>
    </location>
</feature>
<name>A0A1Y1IQH1_KLENI</name>
<evidence type="ECO:0000313" key="3">
    <source>
        <dbReference type="EMBL" id="GAQ91709.1"/>
    </source>
</evidence>
<evidence type="ECO:0000256" key="1">
    <source>
        <dbReference type="SAM" id="MobiDB-lite"/>
    </source>
</evidence>